<dbReference type="PANTHER" id="PTHR19288">
    <property type="entry name" value="4-NITROPHENYLPHOSPHATASE-RELATED"/>
    <property type="match status" value="1"/>
</dbReference>
<keyword evidence="2" id="KW-1185">Reference proteome</keyword>
<dbReference type="InterPro" id="IPR036412">
    <property type="entry name" value="HAD-like_sf"/>
</dbReference>
<dbReference type="EMBL" id="CP075584">
    <property type="protein sequence ID" value="WBM79824.1"/>
    <property type="molecule type" value="Genomic_DNA"/>
</dbReference>
<dbReference type="Gene3D" id="3.40.50.1000">
    <property type="entry name" value="HAD superfamily/HAD-like"/>
    <property type="match status" value="2"/>
</dbReference>
<dbReference type="Pfam" id="PF13344">
    <property type="entry name" value="Hydrolase_6"/>
    <property type="match status" value="1"/>
</dbReference>
<dbReference type="Proteomes" id="UP001212421">
    <property type="component" value="Chromosome"/>
</dbReference>
<protein>
    <submittedName>
        <fullName evidence="1">HAD-IIA family hydrolase</fullName>
    </submittedName>
</protein>
<evidence type="ECO:0000313" key="2">
    <source>
        <dbReference type="Proteomes" id="UP001212421"/>
    </source>
</evidence>
<proteinExistence type="predicted"/>
<dbReference type="InterPro" id="IPR006357">
    <property type="entry name" value="HAD-SF_hydro_IIA"/>
</dbReference>
<reference evidence="1 2" key="1">
    <citation type="submission" date="2021-05" db="EMBL/GenBank/DDBJ databases">
        <authorList>
            <person name="Kumar R."/>
            <person name="Kumar A."/>
            <person name="Mukhia S."/>
        </authorList>
    </citation>
    <scope>NUCLEOTIDE SEQUENCE [LARGE SCALE GENOMIC DNA]</scope>
    <source>
        <strain evidence="1 2">ERMR7:08</strain>
    </source>
</reference>
<organism evidence="1 2">
    <name type="scientific">Cryobacterium breve</name>
    <dbReference type="NCBI Taxonomy" id="1259258"/>
    <lineage>
        <taxon>Bacteria</taxon>
        <taxon>Bacillati</taxon>
        <taxon>Actinomycetota</taxon>
        <taxon>Actinomycetes</taxon>
        <taxon>Micrococcales</taxon>
        <taxon>Microbacteriaceae</taxon>
        <taxon>Cryobacterium</taxon>
    </lineage>
</organism>
<evidence type="ECO:0000313" key="1">
    <source>
        <dbReference type="EMBL" id="WBM79824.1"/>
    </source>
</evidence>
<dbReference type="SUPFAM" id="SSF56784">
    <property type="entry name" value="HAD-like"/>
    <property type="match status" value="1"/>
</dbReference>
<keyword evidence="1" id="KW-0378">Hydrolase</keyword>
<accession>A0ABY7NC11</accession>
<dbReference type="GO" id="GO:0016787">
    <property type="term" value="F:hydrolase activity"/>
    <property type="evidence" value="ECO:0007669"/>
    <property type="project" value="UniProtKB-KW"/>
</dbReference>
<dbReference type="Pfam" id="PF13242">
    <property type="entry name" value="Hydrolase_like"/>
    <property type="match status" value="1"/>
</dbReference>
<dbReference type="PANTHER" id="PTHR19288:SF95">
    <property type="entry name" value="D-GLYCEROL 3-PHOSPHATE PHOSPHATASE"/>
    <property type="match status" value="1"/>
</dbReference>
<sequence length="343" mass="36464">MLRRRRMSDTATPLTGVDVVLADLDGVVYQGPQAIPFAIESLNTAAETVRVGYLTNNASRTDQTVADHLTELGLHARAEDIVTSPQAAVRLLAQEVPAGARILVIGGAGLVKEVEKGGFEITRSADDHPAAVIQGFTPELGWKDLAEAAFALHPNEDGVEIPWVATNTDWTIPVARGIAPGNGTLVAAVHSAVGRLPIVAGKPEVAIFDEAMNRFQAKNALFIGDRLDTDILGANRAGIPAVLVLTGIDKAKQALAAAENERPRYILDDLRQLHEPYPETVFSKDRATATVAGASVRISGADVEIVAEGDGGINLLRAACAVIWASGRPIYGLNVPERLYLRR</sequence>
<dbReference type="NCBIfam" id="TIGR01460">
    <property type="entry name" value="HAD-SF-IIA"/>
    <property type="match status" value="1"/>
</dbReference>
<gene>
    <name evidence="1" type="ORF">KIV56_16865</name>
</gene>
<dbReference type="InterPro" id="IPR023214">
    <property type="entry name" value="HAD_sf"/>
</dbReference>
<name>A0ABY7NC11_9MICO</name>